<dbReference type="PANTHER" id="PTHR34406:SF1">
    <property type="entry name" value="PROTEIN YCEI"/>
    <property type="match status" value="1"/>
</dbReference>
<evidence type="ECO:0000256" key="1">
    <source>
        <dbReference type="SAM" id="SignalP"/>
    </source>
</evidence>
<dbReference type="AlphaFoldDB" id="A0A1X7L7F6"/>
<dbReference type="Proteomes" id="UP000192980">
    <property type="component" value="Unassembled WGS sequence"/>
</dbReference>
<keyword evidence="1" id="KW-0732">Signal</keyword>
<proteinExistence type="predicted"/>
<dbReference type="EMBL" id="FXAU01000008">
    <property type="protein sequence ID" value="SMG49172.1"/>
    <property type="molecule type" value="Genomic_DNA"/>
</dbReference>
<dbReference type="Pfam" id="PF04264">
    <property type="entry name" value="YceI"/>
    <property type="match status" value="1"/>
</dbReference>
<dbReference type="RefSeq" id="WP_085474320.1">
    <property type="nucleotide sequence ID" value="NZ_FXAU01000008.1"/>
</dbReference>
<reference evidence="3 4" key="1">
    <citation type="submission" date="2017-04" db="EMBL/GenBank/DDBJ databases">
        <authorList>
            <person name="Afonso C.L."/>
            <person name="Miller P.J."/>
            <person name="Scott M.A."/>
            <person name="Spackman E."/>
            <person name="Goraichik I."/>
            <person name="Dimitrov K.M."/>
            <person name="Suarez D.L."/>
            <person name="Swayne D.E."/>
        </authorList>
    </citation>
    <scope>NUCLEOTIDE SEQUENCE [LARGE SCALE GENOMIC DNA]</scope>
    <source>
        <strain evidence="3 4">DSM 22418</strain>
    </source>
</reference>
<dbReference type="OrthoDB" id="951410at2"/>
<dbReference type="SUPFAM" id="SSF101874">
    <property type="entry name" value="YceI-like"/>
    <property type="match status" value="1"/>
</dbReference>
<evidence type="ECO:0000313" key="4">
    <source>
        <dbReference type="Proteomes" id="UP000192980"/>
    </source>
</evidence>
<feature type="domain" description="Lipid/polyisoprenoid-binding YceI-like" evidence="2">
    <location>
        <begin position="24"/>
        <end position="189"/>
    </location>
</feature>
<accession>A0A1X7L7F6</accession>
<organism evidence="3 4">
    <name type="scientific">Sphingobacterium psychroaquaticum</name>
    <dbReference type="NCBI Taxonomy" id="561061"/>
    <lineage>
        <taxon>Bacteria</taxon>
        <taxon>Pseudomonadati</taxon>
        <taxon>Bacteroidota</taxon>
        <taxon>Sphingobacteriia</taxon>
        <taxon>Sphingobacteriales</taxon>
        <taxon>Sphingobacteriaceae</taxon>
        <taxon>Sphingobacterium</taxon>
    </lineage>
</organism>
<evidence type="ECO:0000259" key="2">
    <source>
        <dbReference type="SMART" id="SM00867"/>
    </source>
</evidence>
<protein>
    <submittedName>
        <fullName evidence="3">Polyisoprenoid-binding protein YceI</fullName>
    </submittedName>
</protein>
<dbReference type="STRING" id="561061.SAMN05660862_3632"/>
<dbReference type="InterPro" id="IPR036761">
    <property type="entry name" value="TTHA0802/YceI-like_sf"/>
</dbReference>
<gene>
    <name evidence="3" type="ORF">SAMN05660862_3632</name>
</gene>
<name>A0A1X7L7F6_9SPHI</name>
<dbReference type="PANTHER" id="PTHR34406">
    <property type="entry name" value="PROTEIN YCEI"/>
    <property type="match status" value="1"/>
</dbReference>
<evidence type="ECO:0000313" key="3">
    <source>
        <dbReference type="EMBL" id="SMG49172.1"/>
    </source>
</evidence>
<dbReference type="SMART" id="SM00867">
    <property type="entry name" value="YceI"/>
    <property type="match status" value="1"/>
</dbReference>
<feature type="signal peptide" evidence="1">
    <location>
        <begin position="1"/>
        <end position="20"/>
    </location>
</feature>
<feature type="chain" id="PRO_5012801453" evidence="1">
    <location>
        <begin position="21"/>
        <end position="190"/>
    </location>
</feature>
<dbReference type="Gene3D" id="2.40.128.110">
    <property type="entry name" value="Lipid/polyisoprenoid-binding, YceI-like"/>
    <property type="match status" value="1"/>
</dbReference>
<sequence>MKKLTLLLALLISVCSYSFAQKSTLKLDPKASNIQWDAKKVVGGHVGTIAIKNGQISIDKNKIVGGEFMIDMNSLQCTDSPKATGHLKNEDFFNVPQYPSAKFVITKVDHSKSTPTVTGNLTIKDKTKSISFPINVVRIGGNEVEAEAKNVKINRLDFDIKYRSSSFFADLGDKAIEDYFTLNILVKATK</sequence>
<dbReference type="InterPro" id="IPR007372">
    <property type="entry name" value="Lipid/polyisoprenoid-bd_YceI"/>
</dbReference>
<keyword evidence="4" id="KW-1185">Reference proteome</keyword>